<keyword evidence="6" id="KW-1185">Reference proteome</keyword>
<gene>
    <name evidence="5" type="ORF">CLODIP_2_CD12688</name>
</gene>
<proteinExistence type="inferred from homology"/>
<evidence type="ECO:0000313" key="5">
    <source>
        <dbReference type="EMBL" id="CAB3382481.1"/>
    </source>
</evidence>
<feature type="transmembrane region" description="Helical" evidence="4">
    <location>
        <begin position="89"/>
        <end position="110"/>
    </location>
</feature>
<protein>
    <recommendedName>
        <fullName evidence="4">Copper transport protein</fullName>
    </recommendedName>
</protein>
<evidence type="ECO:0000313" key="6">
    <source>
        <dbReference type="Proteomes" id="UP000494165"/>
    </source>
</evidence>
<keyword evidence="2 4" id="KW-1133">Transmembrane helix</keyword>
<evidence type="ECO:0000256" key="4">
    <source>
        <dbReference type="RuleBase" id="RU367022"/>
    </source>
</evidence>
<dbReference type="Proteomes" id="UP000494165">
    <property type="component" value="Unassembled WGS sequence"/>
</dbReference>
<organism evidence="5 6">
    <name type="scientific">Cloeon dipterum</name>
    <dbReference type="NCBI Taxonomy" id="197152"/>
    <lineage>
        <taxon>Eukaryota</taxon>
        <taxon>Metazoa</taxon>
        <taxon>Ecdysozoa</taxon>
        <taxon>Arthropoda</taxon>
        <taxon>Hexapoda</taxon>
        <taxon>Insecta</taxon>
        <taxon>Pterygota</taxon>
        <taxon>Palaeoptera</taxon>
        <taxon>Ephemeroptera</taxon>
        <taxon>Pisciforma</taxon>
        <taxon>Baetidae</taxon>
        <taxon>Cloeon</taxon>
    </lineage>
</organism>
<dbReference type="PANTHER" id="PTHR12483">
    <property type="entry name" value="SOLUTE CARRIER FAMILY 31 COPPER TRANSPORTERS"/>
    <property type="match status" value="1"/>
</dbReference>
<keyword evidence="4" id="KW-0187">Copper transport</keyword>
<sequence length="162" mass="18592">MESEDPCMHFDMGHTMMAMSFHLGYCENVLFDTWKVRSVETLIGSMFGIIGMAILYEGLKAFREHLFWKDGQKKKTENMPAMKLMFGKAHLIQTGLHVVQVILSYFLMLIVMYYNVWLFIAVVLGATIGHYIFGWQKLVLAASSNTKPCAEKTCSDKKVEKY</sequence>
<keyword evidence="3 4" id="KW-0472">Membrane</keyword>
<evidence type="ECO:0000256" key="2">
    <source>
        <dbReference type="ARBA" id="ARBA00022989"/>
    </source>
</evidence>
<keyword evidence="4" id="KW-0406">Ion transport</keyword>
<keyword evidence="4" id="KW-0813">Transport</keyword>
<comment type="caution">
    <text evidence="5">The sequence shown here is derived from an EMBL/GenBank/DDBJ whole genome shotgun (WGS) entry which is preliminary data.</text>
</comment>
<comment type="similarity">
    <text evidence="4">Belongs to the copper transporter (Ctr) (TC 1.A.56) family. SLC31A subfamily.</text>
</comment>
<dbReference type="InterPro" id="IPR007274">
    <property type="entry name" value="Cop_transporter"/>
</dbReference>
<comment type="subcellular location">
    <subcellularLocation>
        <location evidence="4">Membrane</location>
        <topology evidence="4">Multi-pass membrane protein</topology>
    </subcellularLocation>
</comment>
<dbReference type="EMBL" id="CADEPI010000273">
    <property type="protein sequence ID" value="CAB3382481.1"/>
    <property type="molecule type" value="Genomic_DNA"/>
</dbReference>
<dbReference type="Pfam" id="PF04145">
    <property type="entry name" value="Ctr"/>
    <property type="match status" value="1"/>
</dbReference>
<dbReference type="OrthoDB" id="161814at2759"/>
<feature type="transmembrane region" description="Helical" evidence="4">
    <location>
        <begin position="116"/>
        <end position="133"/>
    </location>
</feature>
<name>A0A8S1DJH6_9INSE</name>
<keyword evidence="4" id="KW-0186">Copper</keyword>
<evidence type="ECO:0000256" key="3">
    <source>
        <dbReference type="ARBA" id="ARBA00023136"/>
    </source>
</evidence>
<dbReference type="GO" id="GO:0005375">
    <property type="term" value="F:copper ion transmembrane transporter activity"/>
    <property type="evidence" value="ECO:0007669"/>
    <property type="project" value="UniProtKB-UniRule"/>
</dbReference>
<keyword evidence="1 4" id="KW-0812">Transmembrane</keyword>
<dbReference type="GO" id="GO:0016020">
    <property type="term" value="C:membrane"/>
    <property type="evidence" value="ECO:0007669"/>
    <property type="project" value="UniProtKB-SubCell"/>
</dbReference>
<dbReference type="AlphaFoldDB" id="A0A8S1DJH6"/>
<feature type="transmembrane region" description="Helical" evidence="4">
    <location>
        <begin position="41"/>
        <end position="59"/>
    </location>
</feature>
<evidence type="ECO:0000256" key="1">
    <source>
        <dbReference type="ARBA" id="ARBA00022692"/>
    </source>
</evidence>
<accession>A0A8S1DJH6</accession>
<dbReference type="PANTHER" id="PTHR12483:SF115">
    <property type="entry name" value="COPPER TRANSPORT PROTEIN"/>
    <property type="match status" value="1"/>
</dbReference>
<reference evidence="5 6" key="1">
    <citation type="submission" date="2020-04" db="EMBL/GenBank/DDBJ databases">
        <authorList>
            <person name="Alioto T."/>
            <person name="Alioto T."/>
            <person name="Gomez Garrido J."/>
        </authorList>
    </citation>
    <scope>NUCLEOTIDE SEQUENCE [LARGE SCALE GENOMIC DNA]</scope>
</reference>